<dbReference type="InterPro" id="IPR036291">
    <property type="entry name" value="NAD(P)-bd_dom_sf"/>
</dbReference>
<dbReference type="Pfam" id="PF01370">
    <property type="entry name" value="Epimerase"/>
    <property type="match status" value="1"/>
</dbReference>
<keyword evidence="3" id="KW-1185">Reference proteome</keyword>
<dbReference type="InterPro" id="IPR001509">
    <property type="entry name" value="Epimerase_deHydtase"/>
</dbReference>
<evidence type="ECO:0000313" key="3">
    <source>
        <dbReference type="Proteomes" id="UP000611554"/>
    </source>
</evidence>
<organism evidence="2 3">
    <name type="scientific">Streptosporangium pseudovulgare</name>
    <dbReference type="NCBI Taxonomy" id="35765"/>
    <lineage>
        <taxon>Bacteria</taxon>
        <taxon>Bacillati</taxon>
        <taxon>Actinomycetota</taxon>
        <taxon>Actinomycetes</taxon>
        <taxon>Streptosporangiales</taxon>
        <taxon>Streptosporangiaceae</taxon>
        <taxon>Streptosporangium</taxon>
    </lineage>
</organism>
<dbReference type="Gene3D" id="3.40.50.720">
    <property type="entry name" value="NAD(P)-binding Rossmann-like Domain"/>
    <property type="match status" value="1"/>
</dbReference>
<sequence length="326" mass="34674">MDFTDDIARPSRPAALVVGGTGYLGRFVCAGLAEAGYEVTAVARRAAALPPGCHLYLADLAAATTADLGRFLDLVRPRVVVNAAGALWRVTEHDMARSNRELVARLVGVITAGREHIRLVHLGSVYEYGAQPAGCRVLTEDTPEHPVTPYARSKLAGTRIVTDAVAARRLDGVVLRLSATIGPHAPAESLFGGLAGRLARRPETLEVPELSGERDFLDVRDAACAVVKAVKISATPPVLNVARGRPSSVAGLVDRLIRISGVPVRTVTVPRPAGRRDADSGPQLVDVSAARRTLRWIPQHRPGESLHALWRTASDTPALHRRAASG</sequence>
<dbReference type="SUPFAM" id="SSF51735">
    <property type="entry name" value="NAD(P)-binding Rossmann-fold domains"/>
    <property type="match status" value="1"/>
</dbReference>
<reference evidence="3" key="1">
    <citation type="journal article" date="2019" name="Int. J. Syst. Evol. Microbiol.">
        <title>The Global Catalogue of Microorganisms (GCM) 10K type strain sequencing project: providing services to taxonomists for standard genome sequencing and annotation.</title>
        <authorList>
            <consortium name="The Broad Institute Genomics Platform"/>
            <consortium name="The Broad Institute Genome Sequencing Center for Infectious Disease"/>
            <person name="Wu L."/>
            <person name="Ma J."/>
        </authorList>
    </citation>
    <scope>NUCLEOTIDE SEQUENCE [LARGE SCALE GENOMIC DNA]</scope>
    <source>
        <strain evidence="3">JCM 3115</strain>
    </source>
</reference>
<accession>A0ABQ2R8P4</accession>
<gene>
    <name evidence="2" type="ORF">GCM10010140_57240</name>
</gene>
<comment type="caution">
    <text evidence="2">The sequence shown here is derived from an EMBL/GenBank/DDBJ whole genome shotgun (WGS) entry which is preliminary data.</text>
</comment>
<name>A0ABQ2R8P4_9ACTN</name>
<dbReference type="EMBL" id="BMQJ01000016">
    <property type="protein sequence ID" value="GGQ19490.1"/>
    <property type="molecule type" value="Genomic_DNA"/>
</dbReference>
<dbReference type="RefSeq" id="WP_189249564.1">
    <property type="nucleotide sequence ID" value="NZ_BMQJ01000016.1"/>
</dbReference>
<evidence type="ECO:0000259" key="1">
    <source>
        <dbReference type="Pfam" id="PF01370"/>
    </source>
</evidence>
<dbReference type="Proteomes" id="UP000611554">
    <property type="component" value="Unassembled WGS sequence"/>
</dbReference>
<protein>
    <recommendedName>
        <fullName evidence="1">NAD-dependent epimerase/dehydratase domain-containing protein</fullName>
    </recommendedName>
</protein>
<proteinExistence type="predicted"/>
<dbReference type="InterPro" id="IPR050177">
    <property type="entry name" value="Lipid_A_modif_metabolic_enz"/>
</dbReference>
<dbReference type="PANTHER" id="PTHR43245">
    <property type="entry name" value="BIFUNCTIONAL POLYMYXIN RESISTANCE PROTEIN ARNA"/>
    <property type="match status" value="1"/>
</dbReference>
<evidence type="ECO:0000313" key="2">
    <source>
        <dbReference type="EMBL" id="GGQ19490.1"/>
    </source>
</evidence>
<feature type="domain" description="NAD-dependent epimerase/dehydratase" evidence="1">
    <location>
        <begin position="15"/>
        <end position="241"/>
    </location>
</feature>